<dbReference type="CDD" id="cd04733">
    <property type="entry name" value="OYE_like_2_FMN"/>
    <property type="match status" value="1"/>
</dbReference>
<dbReference type="Gene3D" id="3.20.20.70">
    <property type="entry name" value="Aldolase class I"/>
    <property type="match status" value="1"/>
</dbReference>
<dbReference type="Proteomes" id="UP000076449">
    <property type="component" value="Chromosome I"/>
</dbReference>
<keyword evidence="3" id="KW-0288">FMN</keyword>
<dbReference type="SUPFAM" id="SSF51395">
    <property type="entry name" value="FMN-linked oxidoreductases"/>
    <property type="match status" value="1"/>
</dbReference>
<evidence type="ECO:0000256" key="2">
    <source>
        <dbReference type="ARBA" id="ARBA00022630"/>
    </source>
</evidence>
<dbReference type="GO" id="GO:0010181">
    <property type="term" value="F:FMN binding"/>
    <property type="evidence" value="ECO:0007669"/>
    <property type="project" value="InterPro"/>
</dbReference>
<dbReference type="InterPro" id="IPR013785">
    <property type="entry name" value="Aldolase_TIM"/>
</dbReference>
<dbReference type="InterPro" id="IPR051799">
    <property type="entry name" value="NADH_flavin_oxidoreductase"/>
</dbReference>
<proteinExistence type="inferred from homology"/>
<comment type="similarity">
    <text evidence="1">Belongs to the NADH:flavin oxidoreductase/NADH oxidase family.</text>
</comment>
<evidence type="ECO:0000256" key="4">
    <source>
        <dbReference type="ARBA" id="ARBA00023002"/>
    </source>
</evidence>
<dbReference type="InterPro" id="IPR001155">
    <property type="entry name" value="OxRdtase_FMN_N"/>
</dbReference>
<evidence type="ECO:0000256" key="3">
    <source>
        <dbReference type="ARBA" id="ARBA00022643"/>
    </source>
</evidence>
<sequence>MPSPLNDAVKLPCGLVFPNRLSKAAMAENLANSDNNPNKDLSRAYEAWSDAGWGMIMTGNVQIDINHLGSFSDPAVQTQYTGPNDKNLKSWREYAEACQKHGTPTIVQISHPGRQSLRGAGRRGLFSSTIAPSAIPLALGDNFLDSLITSLAFPKPREMTQKDIDTVIRLFVDSARLMADSGFSGVELHAAHGYLLDQFLSPKSNFRTDAYGGSAEKRAKIVLDILGGCREVVPANFCIGLKLNSADHSAASFEDIMAQIGMFANAGIDFLEISGGTYENPRMVDGDKPAVSQTKSARTAAREAFFLDFAKETRKRYPNLVLMLTGGFRSRAGAEAAIKENACDIVGIARPAAINPRLPELFLGENIAEEDTQITLNKVRPGWLPKLLRSQVLGAGAETTHYGNQIHRLAKGLPTYAPDL</sequence>
<dbReference type="PANTHER" id="PTHR43656">
    <property type="entry name" value="BINDING OXIDOREDUCTASE, PUTATIVE (AFU_ORTHOLOGUE AFUA_2G08260)-RELATED"/>
    <property type="match status" value="1"/>
</dbReference>
<gene>
    <name evidence="6" type="ORF">EN45_045750</name>
</gene>
<organism evidence="6">
    <name type="scientific">Penicillium chrysogenum</name>
    <name type="common">Penicillium notatum</name>
    <dbReference type="NCBI Taxonomy" id="5076"/>
    <lineage>
        <taxon>Eukaryota</taxon>
        <taxon>Fungi</taxon>
        <taxon>Dikarya</taxon>
        <taxon>Ascomycota</taxon>
        <taxon>Pezizomycotina</taxon>
        <taxon>Eurotiomycetes</taxon>
        <taxon>Eurotiomycetidae</taxon>
        <taxon>Eurotiales</taxon>
        <taxon>Aspergillaceae</taxon>
        <taxon>Penicillium</taxon>
        <taxon>Penicillium chrysogenum species complex</taxon>
    </lineage>
</organism>
<dbReference type="GO" id="GO:0016491">
    <property type="term" value="F:oxidoreductase activity"/>
    <property type="evidence" value="ECO:0007669"/>
    <property type="project" value="UniProtKB-KW"/>
</dbReference>
<dbReference type="EMBL" id="CM002798">
    <property type="protein sequence ID" value="KZN94378.1"/>
    <property type="molecule type" value="Genomic_DNA"/>
</dbReference>
<reference evidence="6" key="1">
    <citation type="journal article" date="2014" name="Genome Announc.">
        <title>Complete sequencing and chromosome-scale genome assembly of the industrial progenitor strain P2niaD18 from the penicillin producer Penicillium chrysogenum.</title>
        <authorList>
            <person name="Specht T."/>
            <person name="Dahlmann T.A."/>
            <person name="Zadra I."/>
            <person name="Kurnsteiner H."/>
            <person name="Kuck U."/>
        </authorList>
    </citation>
    <scope>NUCLEOTIDE SEQUENCE [LARGE SCALE GENOMIC DNA]</scope>
    <source>
        <strain evidence="6">P2niaD18</strain>
    </source>
</reference>
<evidence type="ECO:0000313" key="6">
    <source>
        <dbReference type="EMBL" id="KZN94378.1"/>
    </source>
</evidence>
<accession>A0A167YPU8</accession>
<dbReference type="AlphaFoldDB" id="A0A167YPU8"/>
<evidence type="ECO:0000259" key="5">
    <source>
        <dbReference type="Pfam" id="PF00724"/>
    </source>
</evidence>
<dbReference type="Pfam" id="PF00724">
    <property type="entry name" value="Oxidored_FMN"/>
    <property type="match status" value="1"/>
</dbReference>
<dbReference type="PANTHER" id="PTHR43656:SF2">
    <property type="entry name" value="BINDING OXIDOREDUCTASE, PUTATIVE (AFU_ORTHOLOGUE AFUA_2G08260)-RELATED"/>
    <property type="match status" value="1"/>
</dbReference>
<feature type="domain" description="NADH:flavin oxidoreductase/NADH oxidase N-terminal" evidence="5">
    <location>
        <begin position="19"/>
        <end position="360"/>
    </location>
</feature>
<name>A0A167YPU8_PENCH</name>
<keyword evidence="4" id="KW-0560">Oxidoreductase</keyword>
<evidence type="ECO:0000256" key="1">
    <source>
        <dbReference type="ARBA" id="ARBA00005979"/>
    </source>
</evidence>
<protein>
    <submittedName>
        <fullName evidence="6">NADH oxidase</fullName>
    </submittedName>
</protein>
<keyword evidence="2" id="KW-0285">Flavoprotein</keyword>